<dbReference type="InterPro" id="IPR050900">
    <property type="entry name" value="Transposase_IS3/IS150/IS904"/>
</dbReference>
<dbReference type="InterPro" id="IPR012337">
    <property type="entry name" value="RNaseH-like_sf"/>
</dbReference>
<dbReference type="EMBL" id="NOJZ02000040">
    <property type="protein sequence ID" value="RDY22554.1"/>
    <property type="molecule type" value="Genomic_DNA"/>
</dbReference>
<sequence>MSKPGNPYDNAMIESFNKSLKTEILDIKNIFHTRENAKKAIFEYIELVYNLPFLRLL</sequence>
<evidence type="ECO:0000313" key="3">
    <source>
        <dbReference type="Proteomes" id="UP000243494"/>
    </source>
</evidence>
<dbReference type="OrthoDB" id="568465at2"/>
<accession>A0A371IPZ3</accession>
<dbReference type="AlphaFoldDB" id="A0A371IPZ3"/>
<feature type="domain" description="Integrase catalytic" evidence="1">
    <location>
        <begin position="1"/>
        <end position="46"/>
    </location>
</feature>
<dbReference type="Proteomes" id="UP000243494">
    <property type="component" value="Unassembled WGS sequence"/>
</dbReference>
<evidence type="ECO:0000313" key="2">
    <source>
        <dbReference type="EMBL" id="RDY22554.1"/>
    </source>
</evidence>
<keyword evidence="3" id="KW-1185">Reference proteome</keyword>
<proteinExistence type="predicted"/>
<protein>
    <recommendedName>
        <fullName evidence="1">Integrase catalytic domain-containing protein</fullName>
    </recommendedName>
</protein>
<name>A0A371IPZ3_9FIRM</name>
<dbReference type="PANTHER" id="PTHR46889:SF7">
    <property type="entry name" value="TRANSPOSASE FOR INSERTION SEQUENCE ELEMENT IS904"/>
    <property type="match status" value="1"/>
</dbReference>
<dbReference type="Pfam" id="PF13683">
    <property type="entry name" value="rve_3"/>
    <property type="match status" value="1"/>
</dbReference>
<dbReference type="PANTHER" id="PTHR46889">
    <property type="entry name" value="TRANSPOSASE INSF FOR INSERTION SEQUENCE IS3B-RELATED"/>
    <property type="match status" value="1"/>
</dbReference>
<reference evidence="2 3" key="1">
    <citation type="journal article" date="2017" name="Genome Announc.">
        <title>Draft Genome Sequence of Romboutsia maritimum sp. nov. Strain CCRI-22766(T), Isolated from Coastal Estuarine Mud.</title>
        <authorList>
            <person name="Maheux A.F."/>
            <person name="Boudreau D.K."/>
            <person name="Berube E."/>
            <person name="Boissinot M."/>
            <person name="Raymond F."/>
            <person name="Brodeur S."/>
            <person name="Corbeil J."/>
            <person name="Brightwell G."/>
            <person name="Broda D."/>
            <person name="Omar R.F."/>
            <person name="Bergeron M.G."/>
        </authorList>
    </citation>
    <scope>NUCLEOTIDE SEQUENCE [LARGE SCALE GENOMIC DNA]</scope>
    <source>
        <strain evidence="2 3">CCRI-22766</strain>
    </source>
</reference>
<organism evidence="2 3">
    <name type="scientific">Romboutsia maritimum</name>
    <dbReference type="NCBI Taxonomy" id="2020948"/>
    <lineage>
        <taxon>Bacteria</taxon>
        <taxon>Bacillati</taxon>
        <taxon>Bacillota</taxon>
        <taxon>Clostridia</taxon>
        <taxon>Peptostreptococcales</taxon>
        <taxon>Peptostreptococcaceae</taxon>
        <taxon>Romboutsia</taxon>
    </lineage>
</organism>
<dbReference type="GO" id="GO:0015074">
    <property type="term" value="P:DNA integration"/>
    <property type="evidence" value="ECO:0007669"/>
    <property type="project" value="InterPro"/>
</dbReference>
<dbReference type="InterPro" id="IPR001584">
    <property type="entry name" value="Integrase_cat-core"/>
</dbReference>
<gene>
    <name evidence="2" type="ORF">CHF27_012810</name>
</gene>
<evidence type="ECO:0000259" key="1">
    <source>
        <dbReference type="Pfam" id="PF13683"/>
    </source>
</evidence>
<dbReference type="SUPFAM" id="SSF53098">
    <property type="entry name" value="Ribonuclease H-like"/>
    <property type="match status" value="1"/>
</dbReference>
<comment type="caution">
    <text evidence="2">The sequence shown here is derived from an EMBL/GenBank/DDBJ whole genome shotgun (WGS) entry which is preliminary data.</text>
</comment>